<accession>A0A5B9QT78</accession>
<dbReference type="KEGG" id="rul:UC8_31680"/>
<evidence type="ECO:0000256" key="6">
    <source>
        <dbReference type="ARBA" id="ARBA00023082"/>
    </source>
</evidence>
<evidence type="ECO:0000256" key="7">
    <source>
        <dbReference type="ARBA" id="ARBA00023125"/>
    </source>
</evidence>
<dbReference type="RefSeq" id="WP_084426222.1">
    <property type="nucleotide sequence ID" value="NZ_CP042914.1"/>
</dbReference>
<evidence type="ECO:0000313" key="12">
    <source>
        <dbReference type="EMBL" id="QEG41149.1"/>
    </source>
</evidence>
<dbReference type="Pfam" id="PF04552">
    <property type="entry name" value="Sigma54_DBD"/>
    <property type="match status" value="1"/>
</dbReference>
<dbReference type="GO" id="GO:0000428">
    <property type="term" value="C:DNA-directed RNA polymerase complex"/>
    <property type="evidence" value="ECO:0007669"/>
    <property type="project" value="UniProtKB-KW"/>
</dbReference>
<dbReference type="GO" id="GO:0016987">
    <property type="term" value="F:sigma factor activity"/>
    <property type="evidence" value="ECO:0007669"/>
    <property type="project" value="UniProtKB-KW"/>
</dbReference>
<keyword evidence="5" id="KW-0805">Transcription regulation</keyword>
<dbReference type="GO" id="GO:0001216">
    <property type="term" value="F:DNA-binding transcription activator activity"/>
    <property type="evidence" value="ECO:0007669"/>
    <property type="project" value="InterPro"/>
</dbReference>
<evidence type="ECO:0000256" key="4">
    <source>
        <dbReference type="ARBA" id="ARBA00022695"/>
    </source>
</evidence>
<feature type="compositionally biased region" description="Basic and acidic residues" evidence="9">
    <location>
        <begin position="67"/>
        <end position="87"/>
    </location>
</feature>
<dbReference type="PROSITE" id="PS00718">
    <property type="entry name" value="SIGMA54_2"/>
    <property type="match status" value="1"/>
</dbReference>
<evidence type="ECO:0000256" key="3">
    <source>
        <dbReference type="ARBA" id="ARBA00022679"/>
    </source>
</evidence>
<evidence type="ECO:0000256" key="5">
    <source>
        <dbReference type="ARBA" id="ARBA00023015"/>
    </source>
</evidence>
<dbReference type="AlphaFoldDB" id="A0A5B9QT78"/>
<dbReference type="Pfam" id="PF00309">
    <property type="entry name" value="Sigma54_AID"/>
    <property type="match status" value="1"/>
</dbReference>
<keyword evidence="13" id="KW-1185">Reference proteome</keyword>
<dbReference type="InterPro" id="IPR007634">
    <property type="entry name" value="RNA_pol_sigma_54_DNA-bd"/>
</dbReference>
<reference evidence="12 13" key="1">
    <citation type="submission" date="2019-08" db="EMBL/GenBank/DDBJ databases">
        <title>Deep-cultivation of Planctomycetes and their phenomic and genomic characterization uncovers novel biology.</title>
        <authorList>
            <person name="Wiegand S."/>
            <person name="Jogler M."/>
            <person name="Boedeker C."/>
            <person name="Pinto D."/>
            <person name="Vollmers J."/>
            <person name="Rivas-Marin E."/>
            <person name="Kohn T."/>
            <person name="Peeters S.H."/>
            <person name="Heuer A."/>
            <person name="Rast P."/>
            <person name="Oberbeckmann S."/>
            <person name="Bunk B."/>
            <person name="Jeske O."/>
            <person name="Meyerdierks A."/>
            <person name="Storesund J.E."/>
            <person name="Kallscheuer N."/>
            <person name="Luecker S."/>
            <person name="Lage O.M."/>
            <person name="Pohl T."/>
            <person name="Merkel B.J."/>
            <person name="Hornburger P."/>
            <person name="Mueller R.-W."/>
            <person name="Bruemmer F."/>
            <person name="Labrenz M."/>
            <person name="Spormann A.M."/>
            <person name="Op den Camp H."/>
            <person name="Overmann J."/>
            <person name="Amann R."/>
            <person name="Jetten M.S.M."/>
            <person name="Mascher T."/>
            <person name="Medema M.H."/>
            <person name="Devos D.P."/>
            <person name="Kaster A.-K."/>
            <person name="Ovreas L."/>
            <person name="Rohde M."/>
            <person name="Galperin M.Y."/>
            <person name="Jogler C."/>
        </authorList>
    </citation>
    <scope>NUCLEOTIDE SEQUENCE [LARGE SCALE GENOMIC DNA]</scope>
    <source>
        <strain evidence="12 13">UC8</strain>
    </source>
</reference>
<organism evidence="12 13">
    <name type="scientific">Roseimaritima ulvae</name>
    <dbReference type="NCBI Taxonomy" id="980254"/>
    <lineage>
        <taxon>Bacteria</taxon>
        <taxon>Pseudomonadati</taxon>
        <taxon>Planctomycetota</taxon>
        <taxon>Planctomycetia</taxon>
        <taxon>Pirellulales</taxon>
        <taxon>Pirellulaceae</taxon>
        <taxon>Roseimaritima</taxon>
    </lineage>
</organism>
<feature type="region of interest" description="Disordered" evidence="9">
    <location>
        <begin position="48"/>
        <end position="87"/>
    </location>
</feature>
<feature type="domain" description="RNA polymerase sigma factor 54 core-binding" evidence="11">
    <location>
        <begin position="130"/>
        <end position="320"/>
    </location>
</feature>
<dbReference type="NCBIfam" id="TIGR02395">
    <property type="entry name" value="rpoN_sigma"/>
    <property type="match status" value="1"/>
</dbReference>
<dbReference type="Gene3D" id="1.10.10.1330">
    <property type="entry name" value="RNA polymerase sigma-54 factor, core-binding domain"/>
    <property type="match status" value="1"/>
</dbReference>
<keyword evidence="4" id="KW-0548">Nucleotidyltransferase</keyword>
<evidence type="ECO:0000256" key="2">
    <source>
        <dbReference type="ARBA" id="ARBA00022478"/>
    </source>
</evidence>
<evidence type="ECO:0000256" key="9">
    <source>
        <dbReference type="SAM" id="MobiDB-lite"/>
    </source>
</evidence>
<keyword evidence="3" id="KW-0808">Transferase</keyword>
<dbReference type="Pfam" id="PF04963">
    <property type="entry name" value="Sigma54_CBD"/>
    <property type="match status" value="1"/>
</dbReference>
<dbReference type="GO" id="GO:0016779">
    <property type="term" value="F:nucleotidyltransferase activity"/>
    <property type="evidence" value="ECO:0007669"/>
    <property type="project" value="UniProtKB-KW"/>
</dbReference>
<evidence type="ECO:0000256" key="1">
    <source>
        <dbReference type="ARBA" id="ARBA00008798"/>
    </source>
</evidence>
<feature type="compositionally biased region" description="Basic and acidic residues" evidence="9">
    <location>
        <begin position="490"/>
        <end position="500"/>
    </location>
</feature>
<keyword evidence="8" id="KW-0804">Transcription</keyword>
<keyword evidence="6" id="KW-0731">Sigma factor</keyword>
<keyword evidence="7" id="KW-0238">DNA-binding</keyword>
<evidence type="ECO:0000256" key="8">
    <source>
        <dbReference type="ARBA" id="ARBA00023163"/>
    </source>
</evidence>
<dbReference type="EMBL" id="CP042914">
    <property type="protein sequence ID" value="QEG41149.1"/>
    <property type="molecule type" value="Genomic_DNA"/>
</dbReference>
<protein>
    <submittedName>
        <fullName evidence="12">RNA polymerase sigma-54 factor</fullName>
    </submittedName>
</protein>
<feature type="region of interest" description="Disordered" evidence="9">
    <location>
        <begin position="481"/>
        <end position="500"/>
    </location>
</feature>
<dbReference type="PRINTS" id="PR00045">
    <property type="entry name" value="SIGMA54FCT"/>
</dbReference>
<gene>
    <name evidence="12" type="primary">rpoN</name>
    <name evidence="12" type="ORF">UC8_31680</name>
</gene>
<dbReference type="InterPro" id="IPR038709">
    <property type="entry name" value="RpoN_core-bd_sf"/>
</dbReference>
<dbReference type="InterPro" id="IPR007046">
    <property type="entry name" value="RNA_pol_sigma_54_core-bd"/>
</dbReference>
<dbReference type="InterPro" id="IPR000394">
    <property type="entry name" value="RNA_pol_sigma_54"/>
</dbReference>
<dbReference type="Proteomes" id="UP000325286">
    <property type="component" value="Chromosome"/>
</dbReference>
<evidence type="ECO:0000259" key="10">
    <source>
        <dbReference type="Pfam" id="PF04552"/>
    </source>
</evidence>
<feature type="domain" description="RNA polymerase sigma factor 54 DNA-binding" evidence="10">
    <location>
        <begin position="335"/>
        <end position="492"/>
    </location>
</feature>
<dbReference type="GO" id="GO:0003677">
    <property type="term" value="F:DNA binding"/>
    <property type="evidence" value="ECO:0007669"/>
    <property type="project" value="UniProtKB-KW"/>
</dbReference>
<name>A0A5B9QT78_9BACT</name>
<dbReference type="Gene3D" id="1.10.10.60">
    <property type="entry name" value="Homeodomain-like"/>
    <property type="match status" value="1"/>
</dbReference>
<dbReference type="GO" id="GO:0006352">
    <property type="term" value="P:DNA-templated transcription initiation"/>
    <property type="evidence" value="ECO:0007669"/>
    <property type="project" value="InterPro"/>
</dbReference>
<comment type="similarity">
    <text evidence="1">Belongs to the sigma-54 factor family.</text>
</comment>
<dbReference type="PANTHER" id="PTHR32248:SF4">
    <property type="entry name" value="RNA POLYMERASE SIGMA-54 FACTOR"/>
    <property type="match status" value="1"/>
</dbReference>
<dbReference type="PIRSF" id="PIRSF000774">
    <property type="entry name" value="RpoN"/>
    <property type="match status" value="1"/>
</dbReference>
<dbReference type="PANTHER" id="PTHR32248">
    <property type="entry name" value="RNA POLYMERASE SIGMA-54 FACTOR"/>
    <property type="match status" value="1"/>
</dbReference>
<dbReference type="OrthoDB" id="9814402at2"/>
<dbReference type="PROSITE" id="PS50044">
    <property type="entry name" value="SIGMA54_3"/>
    <property type="match status" value="1"/>
</dbReference>
<evidence type="ECO:0000313" key="13">
    <source>
        <dbReference type="Proteomes" id="UP000325286"/>
    </source>
</evidence>
<evidence type="ECO:0000259" key="11">
    <source>
        <dbReference type="Pfam" id="PF04963"/>
    </source>
</evidence>
<keyword evidence="2" id="KW-0240">DNA-directed RNA polymerase</keyword>
<proteinExistence type="inferred from homology"/>
<sequence>MRMSMGLDARQLQVQKIAPRMIQSMEILQLPVQALQERIEREMNENPLLEQQDSDPLAPDENDDVDGNSKDTRAETEKELVVDNDHDNKEDFERLLNMDSELPNTFDDSFRRSANRIQDDADRRHDLMANAEMRPESLNDFLLHQLAEMDIDDHVEAMAERIISTLDARDGGYLRMPLNDLLPSNHSKEDLEIAKEALAVVQSLEPIGIAARDLRECLLLQLQPEMPLHDEMKTLISNHLQDLAENRMPAIQRKTGFSIETIQTARDAMHKLNPKPGNAFTKTYVPTVTPDVIVEQDESGDYKVTLDDDRVPRLYISEYYRTRLQDPTSTNEEREFIKKKINGAQWLIDSIEQRRSTLTKVAQAIVEHQSRFLDEGPEAIEPLKMQQIADRVGVHVTTVSRAVDDKWMQTPRGILPMKRFFVGGTQTDGGEDVAWDTIRLKLQELIDKEDKSSPHSDEDLVEELNKVGMTVARRTVTKYRKKMGIPSSRQRRDWSLVKKS</sequence>